<dbReference type="SMART" id="SM00248">
    <property type="entry name" value="ANK"/>
    <property type="match status" value="6"/>
</dbReference>
<keyword evidence="1" id="KW-0677">Repeat</keyword>
<dbReference type="InterPro" id="IPR036770">
    <property type="entry name" value="Ankyrin_rpt-contain_sf"/>
</dbReference>
<reference evidence="5" key="1">
    <citation type="submission" date="2021-01" db="EMBL/GenBank/DDBJ databases">
        <authorList>
            <person name="Corre E."/>
            <person name="Pelletier E."/>
            <person name="Niang G."/>
            <person name="Scheremetjew M."/>
            <person name="Finn R."/>
            <person name="Kale V."/>
            <person name="Holt S."/>
            <person name="Cochrane G."/>
            <person name="Meng A."/>
            <person name="Brown T."/>
            <person name="Cohen L."/>
        </authorList>
    </citation>
    <scope>NUCLEOTIDE SEQUENCE</scope>
    <source>
        <strain evidence="5">CCMP3328</strain>
    </source>
</reference>
<dbReference type="AlphaFoldDB" id="A0A7R9WR58"/>
<protein>
    <submittedName>
        <fullName evidence="5">Uncharacterized protein</fullName>
    </submittedName>
</protein>
<feature type="region of interest" description="Disordered" evidence="4">
    <location>
        <begin position="58"/>
        <end position="131"/>
    </location>
</feature>
<accession>A0A7R9WR58</accession>
<proteinExistence type="predicted"/>
<dbReference type="SUPFAM" id="SSF48403">
    <property type="entry name" value="Ankyrin repeat"/>
    <property type="match status" value="1"/>
</dbReference>
<dbReference type="PROSITE" id="PS50297">
    <property type="entry name" value="ANK_REP_REGION"/>
    <property type="match status" value="3"/>
</dbReference>
<evidence type="ECO:0000256" key="3">
    <source>
        <dbReference type="PROSITE-ProRule" id="PRU00023"/>
    </source>
</evidence>
<dbReference type="Gene3D" id="1.25.40.20">
    <property type="entry name" value="Ankyrin repeat-containing domain"/>
    <property type="match status" value="3"/>
</dbReference>
<feature type="repeat" description="ANK" evidence="3">
    <location>
        <begin position="175"/>
        <end position="207"/>
    </location>
</feature>
<evidence type="ECO:0000256" key="2">
    <source>
        <dbReference type="ARBA" id="ARBA00023043"/>
    </source>
</evidence>
<gene>
    <name evidence="5" type="ORF">CAUS1442_LOCUS2537</name>
</gene>
<feature type="repeat" description="ANK" evidence="3">
    <location>
        <begin position="211"/>
        <end position="244"/>
    </location>
</feature>
<feature type="compositionally biased region" description="Pro residues" evidence="4">
    <location>
        <begin position="111"/>
        <end position="126"/>
    </location>
</feature>
<dbReference type="PANTHER" id="PTHR24198">
    <property type="entry name" value="ANKYRIN REPEAT AND PROTEIN KINASE DOMAIN-CONTAINING PROTEIN"/>
    <property type="match status" value="1"/>
</dbReference>
<feature type="compositionally biased region" description="Low complexity" evidence="4">
    <location>
        <begin position="79"/>
        <end position="95"/>
    </location>
</feature>
<dbReference type="EMBL" id="HBEF01004078">
    <property type="protein sequence ID" value="CAD8330439.1"/>
    <property type="molecule type" value="Transcribed_RNA"/>
</dbReference>
<dbReference type="PANTHER" id="PTHR24198:SF165">
    <property type="entry name" value="ANKYRIN REPEAT-CONTAINING PROTEIN-RELATED"/>
    <property type="match status" value="1"/>
</dbReference>
<sequence>MGDSPFHHACSHRNMDVIKLLMSSPKVDTVIQNHKGNTVLHDACKVCHLDVLQWLTDGSGSAEVDDPKSRSNISRNTENGINSDDGNSDNNNSSNDDNKRDMPPAIAPDASPQPKPMNEPRTPSPARPAGMHTIANVQNNEGNTALHCACIEGHLEIVTYMLSTFALDVSIQNMNGMAPLHHASKAGHAEIARLLLNLQSNRDDVNLQNRDGQTSLHLACQQDHFDIVATLMNQEAIDCNVRDDDGNVPIWYACRKSALDIVNLLVSSGKVDVNVCNKRNETLLRMVLRLRDEAPLQEAILRGAGRSSVTVQWYTELEK</sequence>
<dbReference type="Pfam" id="PF12796">
    <property type="entry name" value="Ank_2"/>
    <property type="match status" value="3"/>
</dbReference>
<name>A0A7R9WR58_9STRA</name>
<keyword evidence="2 3" id="KW-0040">ANK repeat</keyword>
<dbReference type="InterPro" id="IPR002110">
    <property type="entry name" value="Ankyrin_rpt"/>
</dbReference>
<evidence type="ECO:0000256" key="1">
    <source>
        <dbReference type="ARBA" id="ARBA00022737"/>
    </source>
</evidence>
<evidence type="ECO:0000313" key="5">
    <source>
        <dbReference type="EMBL" id="CAD8330439.1"/>
    </source>
</evidence>
<feature type="repeat" description="ANK" evidence="3">
    <location>
        <begin position="141"/>
        <end position="174"/>
    </location>
</feature>
<dbReference type="PROSITE" id="PS50088">
    <property type="entry name" value="ANK_REPEAT"/>
    <property type="match status" value="3"/>
</dbReference>
<organism evidence="5">
    <name type="scientific">Craspedostauros australis</name>
    <dbReference type="NCBI Taxonomy" id="1486917"/>
    <lineage>
        <taxon>Eukaryota</taxon>
        <taxon>Sar</taxon>
        <taxon>Stramenopiles</taxon>
        <taxon>Ochrophyta</taxon>
        <taxon>Bacillariophyta</taxon>
        <taxon>Bacillariophyceae</taxon>
        <taxon>Bacillariophycidae</taxon>
        <taxon>Naviculales</taxon>
        <taxon>Naviculaceae</taxon>
        <taxon>Craspedostauros</taxon>
    </lineage>
</organism>
<evidence type="ECO:0000256" key="4">
    <source>
        <dbReference type="SAM" id="MobiDB-lite"/>
    </source>
</evidence>